<accession>A0A386UR82</accession>
<proteinExistence type="inferred from homology"/>
<gene>
    <name evidence="2" type="ORF">PY32053_03729</name>
</gene>
<geneLocation type="plasmid" evidence="3">
    <name>pyee1</name>
</geneLocation>
<dbReference type="PANTHER" id="PTHR42879:SF2">
    <property type="entry name" value="3-OXOACYL-[ACYL-CARRIER-PROTEIN] REDUCTASE FABG"/>
    <property type="match status" value="1"/>
</dbReference>
<keyword evidence="2" id="KW-0560">Oxidoreductase</keyword>
<evidence type="ECO:0000313" key="3">
    <source>
        <dbReference type="Proteomes" id="UP000272010"/>
    </source>
</evidence>
<organism evidence="2 3">
    <name type="scientific">Paracoccus yeei</name>
    <dbReference type="NCBI Taxonomy" id="147645"/>
    <lineage>
        <taxon>Bacteria</taxon>
        <taxon>Pseudomonadati</taxon>
        <taxon>Pseudomonadota</taxon>
        <taxon>Alphaproteobacteria</taxon>
        <taxon>Rhodobacterales</taxon>
        <taxon>Paracoccaceae</taxon>
        <taxon>Paracoccus</taxon>
    </lineage>
</organism>
<dbReference type="InterPro" id="IPR036291">
    <property type="entry name" value="NAD(P)-bd_dom_sf"/>
</dbReference>
<sequence length="246" mass="25635">MSQDEGRVALVTGASRNIGRAIAEELAGQGIDIIVHVGRDQAAGKEAAAAVRRHGRQATLVEGDLADPAEPGRLIAEAAAIHGRLDILVNNAAIRPEAALAEIDYAEWRRVMAILLDAPFLLSQAAQPWLAASPMASIVNIGGLTAHTGAPHRAHVVSAKAGLVGLTRALAHELSPKGITVNCVAPGLIDTMRSGQAPAHHETRRNLVGRCGRAEDVAAAVAWLCAPASRYVTGQVLHVNGGTYLQ</sequence>
<dbReference type="InterPro" id="IPR050259">
    <property type="entry name" value="SDR"/>
</dbReference>
<dbReference type="AlphaFoldDB" id="A0A386UR82"/>
<dbReference type="PRINTS" id="PR00080">
    <property type="entry name" value="SDRFAMILY"/>
</dbReference>
<dbReference type="Gene3D" id="3.40.50.720">
    <property type="entry name" value="NAD(P)-binding Rossmann-like Domain"/>
    <property type="match status" value="1"/>
</dbReference>
<dbReference type="FunFam" id="3.40.50.720:FF:000084">
    <property type="entry name" value="Short-chain dehydrogenase reductase"/>
    <property type="match status" value="1"/>
</dbReference>
<comment type="similarity">
    <text evidence="1">Belongs to the short-chain dehydrogenases/reductases (SDR) family.</text>
</comment>
<dbReference type="Proteomes" id="UP000272010">
    <property type="component" value="Plasmid pYEE1"/>
</dbReference>
<reference evidence="3" key="1">
    <citation type="submission" date="2018-07" db="EMBL/GenBank/DDBJ databases">
        <title>Genome Structure of the Opportunistic Pathogen Paracoccus yeei (Alphaproteobacteria) and Identification of Putative Virulence Factors.</title>
        <authorList>
            <person name="Lasek R."/>
            <person name="Szuplewska M."/>
            <person name="Mitura M."/>
            <person name="Decewicz P."/>
            <person name="Chmielowska C."/>
            <person name="Pawlot A."/>
            <person name="Sentkowska D."/>
            <person name="Czarnecki J."/>
            <person name="Bartosik D."/>
        </authorList>
    </citation>
    <scope>NUCLEOTIDE SEQUENCE [LARGE SCALE GENOMIC DNA]</scope>
    <source>
        <strain evidence="3">CCUG 32053</strain>
        <plasmid evidence="3">pyee1</plasmid>
    </source>
</reference>
<dbReference type="Pfam" id="PF13561">
    <property type="entry name" value="adh_short_C2"/>
    <property type="match status" value="1"/>
</dbReference>
<dbReference type="EC" id="1.1.1.100" evidence="2"/>
<keyword evidence="2" id="KW-0614">Plasmid</keyword>
<dbReference type="EMBL" id="CP031079">
    <property type="protein sequence ID" value="AYF03275.1"/>
    <property type="molecule type" value="Genomic_DNA"/>
</dbReference>
<evidence type="ECO:0000256" key="1">
    <source>
        <dbReference type="ARBA" id="ARBA00006484"/>
    </source>
</evidence>
<dbReference type="PRINTS" id="PR00081">
    <property type="entry name" value="GDHRDH"/>
</dbReference>
<dbReference type="GO" id="GO:0004316">
    <property type="term" value="F:3-oxoacyl-[acyl-carrier-protein] reductase (NADPH) activity"/>
    <property type="evidence" value="ECO:0007669"/>
    <property type="project" value="UniProtKB-EC"/>
</dbReference>
<dbReference type="RefSeq" id="WP_120443949.1">
    <property type="nucleotide sequence ID" value="NZ_CP031079.1"/>
</dbReference>
<name>A0A386UR82_9RHOB</name>
<dbReference type="SUPFAM" id="SSF51735">
    <property type="entry name" value="NAD(P)-binding Rossmann-fold domains"/>
    <property type="match status" value="1"/>
</dbReference>
<dbReference type="InterPro" id="IPR002347">
    <property type="entry name" value="SDR_fam"/>
</dbReference>
<dbReference type="PANTHER" id="PTHR42879">
    <property type="entry name" value="3-OXOACYL-(ACYL-CARRIER-PROTEIN) REDUCTASE"/>
    <property type="match status" value="1"/>
</dbReference>
<protein>
    <submittedName>
        <fullName evidence="2">SDR family NAD(P)-dependent oxidoreductase</fullName>
        <ecNumber evidence="2">1.1.1.100</ecNumber>
    </submittedName>
</protein>
<evidence type="ECO:0000313" key="2">
    <source>
        <dbReference type="EMBL" id="AYF03275.1"/>
    </source>
</evidence>